<proteinExistence type="predicted"/>
<evidence type="ECO:0000313" key="1">
    <source>
        <dbReference type="EMBL" id="KGO86486.1"/>
    </source>
</evidence>
<dbReference type="Proteomes" id="UP000030152">
    <property type="component" value="Unassembled WGS sequence"/>
</dbReference>
<dbReference type="STRING" id="1121895.GCA_000378485_02672"/>
<name>A0A0A2M4D9_9FLAO</name>
<gene>
    <name evidence="1" type="ORF">Q765_11490</name>
</gene>
<keyword evidence="2" id="KW-1185">Reference proteome</keyword>
<reference evidence="1 2" key="1">
    <citation type="submission" date="2013-09" db="EMBL/GenBank/DDBJ databases">
        <authorList>
            <person name="Zeng Z."/>
            <person name="Chen C."/>
        </authorList>
    </citation>
    <scope>NUCLEOTIDE SEQUENCE [LARGE SCALE GENOMIC DNA]</scope>
    <source>
        <strain evidence="1 2">WB 3.3-2</strain>
    </source>
</reference>
<sequence>MTQLTSEQIKEIADELHTGMQCYLNTKTGELIFVPNEDLIDDVAPWKDAYKKLENNYSYQEIERPGSKEQFTIMEDFAIALPDGKFKQELYDILDDEKPFRNFKKAIERSEVRNDWFAFNNQKLIEWVEEEVRTILERAHDEG</sequence>
<dbReference type="RefSeq" id="WP_020213840.1">
    <property type="nucleotide sequence ID" value="NZ_JRLX01000010.1"/>
</dbReference>
<dbReference type="AlphaFoldDB" id="A0A0A2M4D9"/>
<protein>
    <submittedName>
        <fullName evidence="1">Uncharacterized protein</fullName>
    </submittedName>
</protein>
<dbReference type="Pfam" id="PF03682">
    <property type="entry name" value="UPF0158"/>
    <property type="match status" value="1"/>
</dbReference>
<dbReference type="InterPro" id="IPR005361">
    <property type="entry name" value="UPF0158"/>
</dbReference>
<dbReference type="eggNOG" id="ENOG5032VZF">
    <property type="taxonomic scope" value="Bacteria"/>
</dbReference>
<evidence type="ECO:0000313" key="2">
    <source>
        <dbReference type="Proteomes" id="UP000030152"/>
    </source>
</evidence>
<dbReference type="OrthoDB" id="961309at2"/>
<organism evidence="1 2">
    <name type="scientific">Flavobacterium rivuli WB 3.3-2 = DSM 21788</name>
    <dbReference type="NCBI Taxonomy" id="1121895"/>
    <lineage>
        <taxon>Bacteria</taxon>
        <taxon>Pseudomonadati</taxon>
        <taxon>Bacteroidota</taxon>
        <taxon>Flavobacteriia</taxon>
        <taxon>Flavobacteriales</taxon>
        <taxon>Flavobacteriaceae</taxon>
        <taxon>Flavobacterium</taxon>
    </lineage>
</organism>
<dbReference type="EMBL" id="JRLX01000010">
    <property type="protein sequence ID" value="KGO86486.1"/>
    <property type="molecule type" value="Genomic_DNA"/>
</dbReference>
<comment type="caution">
    <text evidence="1">The sequence shown here is derived from an EMBL/GenBank/DDBJ whole genome shotgun (WGS) entry which is preliminary data.</text>
</comment>
<accession>A0A0A2M4D9</accession>